<dbReference type="Proteomes" id="UP000483379">
    <property type="component" value="Unassembled WGS sequence"/>
</dbReference>
<sequence>MNRSRVLVAAILALFGLLLWMLFYWEPAGTALRDGEGGHRPLELAARPTGGDFELQSAQGPVRLADLRGQVVLIYFGYTACPDVCPTNLAFIANALKGLSEDRLKQVRVLFVSVDPERDDLARLASYTDYFHPRILGTTGSPEQVAEVADLYGAAYRKAPIADTAMGYLVDHSAYTYVVDQSGKLVETLDHATPPDEIRAAIRRLLGAPEQDLTK</sequence>
<dbReference type="Gene3D" id="3.40.30.10">
    <property type="entry name" value="Glutaredoxin"/>
    <property type="match status" value="1"/>
</dbReference>
<dbReference type="SUPFAM" id="SSF52833">
    <property type="entry name" value="Thioredoxin-like"/>
    <property type="match status" value="1"/>
</dbReference>
<evidence type="ECO:0000256" key="3">
    <source>
        <dbReference type="PIRSR" id="PIRSR603782-1"/>
    </source>
</evidence>
<feature type="binding site" evidence="3">
    <location>
        <position position="172"/>
    </location>
    <ligand>
        <name>Cu cation</name>
        <dbReference type="ChEBI" id="CHEBI:23378"/>
    </ligand>
</feature>
<dbReference type="PROSITE" id="PS51352">
    <property type="entry name" value="THIOREDOXIN_2"/>
    <property type="match status" value="1"/>
</dbReference>
<evidence type="ECO:0000259" key="5">
    <source>
        <dbReference type="PROSITE" id="PS51352"/>
    </source>
</evidence>
<protein>
    <submittedName>
        <fullName evidence="6">SCO family protein</fullName>
    </submittedName>
</protein>
<dbReference type="InterPro" id="IPR036249">
    <property type="entry name" value="Thioredoxin-like_sf"/>
</dbReference>
<reference evidence="6 7" key="1">
    <citation type="submission" date="2020-02" db="EMBL/GenBank/DDBJ databases">
        <title>Genome sequences of Thiorhodococcus mannitoliphagus and Thiorhodococcus minor, purple sulfur photosynthetic bacteria in the gammaproteobacterial family, Chromatiaceae.</title>
        <authorList>
            <person name="Aviles F.A."/>
            <person name="Meyer T.E."/>
            <person name="Kyndt J.A."/>
        </authorList>
    </citation>
    <scope>NUCLEOTIDE SEQUENCE [LARGE SCALE GENOMIC DNA]</scope>
    <source>
        <strain evidence="6 7">DSM 11518</strain>
    </source>
</reference>
<evidence type="ECO:0000256" key="1">
    <source>
        <dbReference type="ARBA" id="ARBA00010996"/>
    </source>
</evidence>
<keyword evidence="4" id="KW-1015">Disulfide bond</keyword>
<feature type="domain" description="Thioredoxin" evidence="5">
    <location>
        <begin position="44"/>
        <end position="207"/>
    </location>
</feature>
<evidence type="ECO:0000313" key="7">
    <source>
        <dbReference type="Proteomes" id="UP000483379"/>
    </source>
</evidence>
<dbReference type="EMBL" id="JAAIJQ010000035">
    <property type="protein sequence ID" value="NEV62785.1"/>
    <property type="molecule type" value="Genomic_DNA"/>
</dbReference>
<gene>
    <name evidence="6" type="ORF">G3446_12945</name>
</gene>
<dbReference type="Pfam" id="PF02630">
    <property type="entry name" value="SCO1-SenC"/>
    <property type="match status" value="1"/>
</dbReference>
<evidence type="ECO:0000256" key="4">
    <source>
        <dbReference type="PIRSR" id="PIRSR603782-2"/>
    </source>
</evidence>
<accession>A0A6M0K391</accession>
<dbReference type="FunFam" id="3.40.30.10:FF:000013">
    <property type="entry name" value="Blast:Protein SCO1 homolog, mitochondrial"/>
    <property type="match status" value="1"/>
</dbReference>
<dbReference type="AlphaFoldDB" id="A0A6M0K391"/>
<feature type="disulfide bond" description="Redox-active" evidence="4">
    <location>
        <begin position="81"/>
        <end position="85"/>
    </location>
</feature>
<keyword evidence="7" id="KW-1185">Reference proteome</keyword>
<dbReference type="PANTHER" id="PTHR12151:SF25">
    <property type="entry name" value="LINALOOL DEHYDRATASE_ISOMERASE DOMAIN-CONTAINING PROTEIN"/>
    <property type="match status" value="1"/>
</dbReference>
<comment type="similarity">
    <text evidence="1">Belongs to the SCO1/2 family.</text>
</comment>
<comment type="caution">
    <text evidence="6">The sequence shown here is derived from an EMBL/GenBank/DDBJ whole genome shotgun (WGS) entry which is preliminary data.</text>
</comment>
<dbReference type="PANTHER" id="PTHR12151">
    <property type="entry name" value="ELECTRON TRANSPORT PROTIN SCO1/SENC FAMILY MEMBER"/>
    <property type="match status" value="1"/>
</dbReference>
<keyword evidence="2 3" id="KW-0186">Copper</keyword>
<evidence type="ECO:0000313" key="6">
    <source>
        <dbReference type="EMBL" id="NEV62785.1"/>
    </source>
</evidence>
<evidence type="ECO:0000256" key="2">
    <source>
        <dbReference type="ARBA" id="ARBA00023008"/>
    </source>
</evidence>
<organism evidence="6 7">
    <name type="scientific">Thiorhodococcus minor</name>
    <dbReference type="NCBI Taxonomy" id="57489"/>
    <lineage>
        <taxon>Bacteria</taxon>
        <taxon>Pseudomonadati</taxon>
        <taxon>Pseudomonadota</taxon>
        <taxon>Gammaproteobacteria</taxon>
        <taxon>Chromatiales</taxon>
        <taxon>Chromatiaceae</taxon>
        <taxon>Thiorhodococcus</taxon>
    </lineage>
</organism>
<dbReference type="CDD" id="cd02968">
    <property type="entry name" value="SCO"/>
    <property type="match status" value="1"/>
</dbReference>
<dbReference type="InterPro" id="IPR013766">
    <property type="entry name" value="Thioredoxin_domain"/>
</dbReference>
<proteinExistence type="inferred from homology"/>
<dbReference type="InterPro" id="IPR003782">
    <property type="entry name" value="SCO1/SenC"/>
</dbReference>
<dbReference type="GO" id="GO:0046872">
    <property type="term" value="F:metal ion binding"/>
    <property type="evidence" value="ECO:0007669"/>
    <property type="project" value="UniProtKB-KW"/>
</dbReference>
<feature type="binding site" evidence="3">
    <location>
        <position position="81"/>
    </location>
    <ligand>
        <name>Cu cation</name>
        <dbReference type="ChEBI" id="CHEBI:23378"/>
    </ligand>
</feature>
<feature type="binding site" evidence="3">
    <location>
        <position position="85"/>
    </location>
    <ligand>
        <name>Cu cation</name>
        <dbReference type="ChEBI" id="CHEBI:23378"/>
    </ligand>
</feature>
<keyword evidence="3" id="KW-0479">Metal-binding</keyword>
<name>A0A6M0K391_9GAMM</name>